<keyword evidence="8" id="KW-0805">Transcription regulation</keyword>
<dbReference type="InterPro" id="IPR019786">
    <property type="entry name" value="Zinc_finger_PHD-type_CS"/>
</dbReference>
<evidence type="ECO:0000256" key="15">
    <source>
        <dbReference type="SAM" id="MobiDB-lite"/>
    </source>
</evidence>
<feature type="site" description="Histone H3K4me3 binding" evidence="11">
    <location>
        <position position="513"/>
    </location>
</feature>
<dbReference type="GO" id="GO:0008270">
    <property type="term" value="F:zinc ion binding"/>
    <property type="evidence" value="ECO:0007669"/>
    <property type="project" value="UniProtKB-KW"/>
</dbReference>
<evidence type="ECO:0000256" key="12">
    <source>
        <dbReference type="PIRSR" id="PIRSR628651-51"/>
    </source>
</evidence>
<dbReference type="AlphaFoldDB" id="A0A7R9F4R2"/>
<feature type="binding site" evidence="12">
    <location>
        <position position="514"/>
    </location>
    <ligand>
        <name>Zn(2+)</name>
        <dbReference type="ChEBI" id="CHEBI:29105"/>
        <label>1</label>
    </ligand>
</feature>
<feature type="compositionally biased region" description="Polar residues" evidence="15">
    <location>
        <begin position="273"/>
        <end position="290"/>
    </location>
</feature>
<feature type="binding site" evidence="12">
    <location>
        <position position="532"/>
    </location>
    <ligand>
        <name>Zn(2+)</name>
        <dbReference type="ChEBI" id="CHEBI:29105"/>
        <label>2</label>
    </ligand>
</feature>
<dbReference type="SMART" id="SM01408">
    <property type="entry name" value="ING"/>
    <property type="match status" value="1"/>
</dbReference>
<evidence type="ECO:0000256" key="14">
    <source>
        <dbReference type="RuleBase" id="RU361213"/>
    </source>
</evidence>
<dbReference type="PANTHER" id="PTHR10333:SF103">
    <property type="entry name" value="INHIBITOR OF GROWTH PROTEIN 3"/>
    <property type="match status" value="1"/>
</dbReference>
<sequence length="569" mass="63097">MVVESRYMSDFHPIALASRVLICDVIAFGGERRGRAMDASFRRREKGKSYGCQSISSVQYWTYHNNGKELRPYLLQRQNGPTHHSRIRLRPYLLQRQNGPTHLSLIEHLPQELRDRFTEMREMDLSVQTKLAPGTDVDRKSYGQTSYSGTDMAKKSYTNSQTSSSGSKLGQKELGENPAVKEKSKTHDSMDSVEKRVKTFFSNAKKMKPNEKDNEYEDIRKVYYKTLEDADEKVHLANQMHDLVERYLRRLDQELHKFKMELEADHRSLDLDQPTQNSSQKENRYSFTRSTYHEKRRDSNSSVTSLEKRLAVEKPLPAPVVEPRPLSAGSGPIQPPSSSSSCAIAPPIPTTNMSYTLGHIGAGGTAIAAAASQAIAATQQMQQGRRTASLKASYEAINIGVHAHEFSIGKELAGAAQTALATIQESSKKQKKKSTNSCVSVVPGSVTSAGGSLSVVTPIPTIVPAPPSPLPPPQLQVPVEPPPVVATDPVAPTPATDPTSAEWTEDDPNDPRYCICNQVSYGDMVACDNEDCPYEWFHYPCVGILAPPKGKWFCPQCTSSMKRRGSRKN</sequence>
<feature type="binding site" evidence="12">
    <location>
        <position position="527"/>
    </location>
    <ligand>
        <name>Zn(2+)</name>
        <dbReference type="ChEBI" id="CHEBI:29105"/>
        <label>2</label>
    </ligand>
</feature>
<comment type="similarity">
    <text evidence="2 14">Belongs to the ING family.</text>
</comment>
<dbReference type="InterPro" id="IPR011011">
    <property type="entry name" value="Znf_FYVE_PHD"/>
</dbReference>
<evidence type="ECO:0000256" key="13">
    <source>
        <dbReference type="PROSITE-ProRule" id="PRU00146"/>
    </source>
</evidence>
<feature type="compositionally biased region" description="Low complexity" evidence="15">
    <location>
        <begin position="155"/>
        <end position="169"/>
    </location>
</feature>
<feature type="region of interest" description="Disordered" evidence="15">
    <location>
        <begin position="128"/>
        <end position="192"/>
    </location>
</feature>
<evidence type="ECO:0000256" key="3">
    <source>
        <dbReference type="ARBA" id="ARBA00022604"/>
    </source>
</evidence>
<dbReference type="CDD" id="cd15505">
    <property type="entry name" value="PHD_ING"/>
    <property type="match status" value="1"/>
</dbReference>
<dbReference type="InterPro" id="IPR013083">
    <property type="entry name" value="Znf_RING/FYVE/PHD"/>
</dbReference>
<evidence type="ECO:0000256" key="5">
    <source>
        <dbReference type="ARBA" id="ARBA00022771"/>
    </source>
</evidence>
<accession>A0A7R9F4R2</accession>
<keyword evidence="10 14" id="KW-0539">Nucleus</keyword>
<dbReference type="Gene3D" id="6.10.140.1740">
    <property type="match status" value="1"/>
</dbReference>
<organism evidence="17">
    <name type="scientific">Timema bartmani</name>
    <dbReference type="NCBI Taxonomy" id="61472"/>
    <lineage>
        <taxon>Eukaryota</taxon>
        <taxon>Metazoa</taxon>
        <taxon>Ecdysozoa</taxon>
        <taxon>Arthropoda</taxon>
        <taxon>Hexapoda</taxon>
        <taxon>Insecta</taxon>
        <taxon>Pterygota</taxon>
        <taxon>Neoptera</taxon>
        <taxon>Polyneoptera</taxon>
        <taxon>Phasmatodea</taxon>
        <taxon>Timematodea</taxon>
        <taxon>Timematoidea</taxon>
        <taxon>Timematidae</taxon>
        <taxon>Timema</taxon>
    </lineage>
</organism>
<evidence type="ECO:0000256" key="7">
    <source>
        <dbReference type="ARBA" id="ARBA00022853"/>
    </source>
</evidence>
<dbReference type="PROSITE" id="PS50016">
    <property type="entry name" value="ZF_PHD_2"/>
    <property type="match status" value="1"/>
</dbReference>
<evidence type="ECO:0000256" key="6">
    <source>
        <dbReference type="ARBA" id="ARBA00022833"/>
    </source>
</evidence>
<evidence type="ECO:0000313" key="17">
    <source>
        <dbReference type="EMBL" id="CAD7446895.1"/>
    </source>
</evidence>
<dbReference type="PROSITE" id="PS01359">
    <property type="entry name" value="ZF_PHD_1"/>
    <property type="match status" value="1"/>
</dbReference>
<feature type="region of interest" description="Disordered" evidence="15">
    <location>
        <begin position="269"/>
        <end position="345"/>
    </location>
</feature>
<dbReference type="GO" id="GO:0035267">
    <property type="term" value="C:NuA4 histone acetyltransferase complex"/>
    <property type="evidence" value="ECO:0007669"/>
    <property type="project" value="TreeGrafter"/>
</dbReference>
<evidence type="ECO:0000256" key="9">
    <source>
        <dbReference type="ARBA" id="ARBA00023163"/>
    </source>
</evidence>
<evidence type="ECO:0000256" key="4">
    <source>
        <dbReference type="ARBA" id="ARBA00022723"/>
    </source>
</evidence>
<protein>
    <recommendedName>
        <fullName evidence="14">Inhibitor of growth protein</fullName>
    </recommendedName>
</protein>
<feature type="site" description="Histone H3K4me3 binding" evidence="11">
    <location>
        <position position="536"/>
    </location>
</feature>
<gene>
    <name evidence="17" type="ORF">TBIB3V08_LOCUS9215</name>
</gene>
<feature type="binding site" evidence="12">
    <location>
        <position position="554"/>
    </location>
    <ligand>
        <name>Zn(2+)</name>
        <dbReference type="ChEBI" id="CHEBI:29105"/>
        <label>2</label>
    </ligand>
</feature>
<dbReference type="InterPro" id="IPR028651">
    <property type="entry name" value="ING_fam"/>
</dbReference>
<evidence type="ECO:0000259" key="16">
    <source>
        <dbReference type="PROSITE" id="PS50016"/>
    </source>
</evidence>
<evidence type="ECO:0000256" key="10">
    <source>
        <dbReference type="ARBA" id="ARBA00023242"/>
    </source>
</evidence>
<evidence type="ECO:0000256" key="11">
    <source>
        <dbReference type="PIRSR" id="PIRSR628651-50"/>
    </source>
</evidence>
<reference evidence="17" key="1">
    <citation type="submission" date="2020-11" db="EMBL/GenBank/DDBJ databases">
        <authorList>
            <person name="Tran Van P."/>
        </authorList>
    </citation>
    <scope>NUCLEOTIDE SEQUENCE</scope>
</reference>
<feature type="compositionally biased region" description="Low complexity" evidence="15">
    <location>
        <begin position="327"/>
        <end position="345"/>
    </location>
</feature>
<dbReference type="InterPro" id="IPR001965">
    <property type="entry name" value="Znf_PHD"/>
</dbReference>
<keyword evidence="4 12" id="KW-0479">Metal-binding</keyword>
<dbReference type="EMBL" id="OD568377">
    <property type="protein sequence ID" value="CAD7446895.1"/>
    <property type="molecule type" value="Genomic_DNA"/>
</dbReference>
<feature type="binding site" evidence="12">
    <location>
        <position position="516"/>
    </location>
    <ligand>
        <name>Zn(2+)</name>
        <dbReference type="ChEBI" id="CHEBI:29105"/>
        <label>1</label>
    </ligand>
</feature>
<name>A0A7R9F4R2_9NEOP</name>
<feature type="compositionally biased region" description="Basic and acidic residues" evidence="15">
    <location>
        <begin position="170"/>
        <end position="192"/>
    </location>
</feature>
<feature type="site" description="Histone H3K4me3 binding" evidence="11">
    <location>
        <position position="524"/>
    </location>
</feature>
<dbReference type="Pfam" id="PF12998">
    <property type="entry name" value="ING"/>
    <property type="match status" value="2"/>
</dbReference>
<dbReference type="FunFam" id="3.30.40.10:FF:000016">
    <property type="entry name" value="Inhibitor of growth protein"/>
    <property type="match status" value="1"/>
</dbReference>
<feature type="binding site" evidence="12">
    <location>
        <position position="538"/>
    </location>
    <ligand>
        <name>Zn(2+)</name>
        <dbReference type="ChEBI" id="CHEBI:29105"/>
        <label>1</label>
    </ligand>
</feature>
<evidence type="ECO:0000256" key="1">
    <source>
        <dbReference type="ARBA" id="ARBA00004123"/>
    </source>
</evidence>
<comment type="domain">
    <text evidence="14">The PHD-type zinc finger mediates the binding to H3K4me3.</text>
</comment>
<dbReference type="InterPro" id="IPR024610">
    <property type="entry name" value="ING_N_histone-binding"/>
</dbReference>
<evidence type="ECO:0000256" key="2">
    <source>
        <dbReference type="ARBA" id="ARBA00010210"/>
    </source>
</evidence>
<keyword evidence="5 13" id="KW-0863">Zinc-finger</keyword>
<feature type="site" description="Histone H3K4me3 binding" evidence="11">
    <location>
        <position position="528"/>
    </location>
</feature>
<feature type="binding site" evidence="12">
    <location>
        <position position="557"/>
    </location>
    <ligand>
        <name>Zn(2+)</name>
        <dbReference type="ChEBI" id="CHEBI:29105"/>
        <label>2</label>
    </ligand>
</feature>
<comment type="function">
    <text evidence="14">Component of an histone acetyltransferase complex.</text>
</comment>
<keyword evidence="9" id="KW-0804">Transcription</keyword>
<comment type="subcellular location">
    <subcellularLocation>
        <location evidence="1 14">Nucleus</location>
    </subcellularLocation>
</comment>
<feature type="binding site" evidence="12">
    <location>
        <position position="541"/>
    </location>
    <ligand>
        <name>Zn(2+)</name>
        <dbReference type="ChEBI" id="CHEBI:29105"/>
        <label>1</label>
    </ligand>
</feature>
<dbReference type="SMART" id="SM00249">
    <property type="entry name" value="PHD"/>
    <property type="match status" value="1"/>
</dbReference>
<keyword evidence="3" id="KW-0341">Growth regulation</keyword>
<comment type="subunit">
    <text evidence="14">Component of an histone acetyltransferase complex. Interacts with H3K4me3 and to a lesser extent with H3K4me2.</text>
</comment>
<keyword evidence="6 12" id="KW-0862">Zinc</keyword>
<dbReference type="SUPFAM" id="SSF57903">
    <property type="entry name" value="FYVE/PHD zinc finger"/>
    <property type="match status" value="1"/>
</dbReference>
<dbReference type="PANTHER" id="PTHR10333">
    <property type="entry name" value="INHIBITOR OF GROWTH PROTEIN"/>
    <property type="match status" value="1"/>
</dbReference>
<keyword evidence="7 14" id="KW-0156">Chromatin regulator</keyword>
<dbReference type="InterPro" id="IPR019787">
    <property type="entry name" value="Znf_PHD-finger"/>
</dbReference>
<feature type="domain" description="PHD-type" evidence="16">
    <location>
        <begin position="511"/>
        <end position="560"/>
    </location>
</feature>
<dbReference type="CDD" id="cd16858">
    <property type="entry name" value="ING_ING3_Yng2p"/>
    <property type="match status" value="1"/>
</dbReference>
<proteinExistence type="inferred from homology"/>
<evidence type="ECO:0000256" key="8">
    <source>
        <dbReference type="ARBA" id="ARBA00023015"/>
    </source>
</evidence>
<dbReference type="GO" id="GO:0006325">
    <property type="term" value="P:chromatin organization"/>
    <property type="evidence" value="ECO:0007669"/>
    <property type="project" value="UniProtKB-KW"/>
</dbReference>
<dbReference type="GO" id="GO:0005634">
    <property type="term" value="C:nucleus"/>
    <property type="evidence" value="ECO:0007669"/>
    <property type="project" value="UniProtKB-SubCell"/>
</dbReference>
<dbReference type="Gene3D" id="3.30.40.10">
    <property type="entry name" value="Zinc/RING finger domain, C3HC4 (zinc finger)"/>
    <property type="match status" value="1"/>
</dbReference>